<protein>
    <submittedName>
        <fullName evidence="1">Arrestin domain containing 2</fullName>
    </submittedName>
</protein>
<sequence>MLFDKVKAFVVLLDGASSGSEPVFSGGQAVAGRVLLELAGPARVSSLKLRARGRAHVHWTESRSAGSSTAYTQSYSERVEVVSHRATLLAPGTSRGTLALRLLCAPGAPSQPLSRPLLLLSAGTGETTTLPPGRHEFPFSFQLPPTLVTSFEGKHGSVRYCIKATLHRPWVPTRRTRKVFTVIEPVDINTPALLAPQAGAREKIARSWYSNRGLVSLSAKIDRKGYTPGEVIPVFAEIDNGSTRPVLPRAAVIQTQTFMARGARKQKRAVVASLSGEPVGPGRRALWQGRALRIPPVGPSILHCRVLHVDYALKVCVDIPGSSKLLLELPLVIGTIPLHPFGSRSSSVGSHASFLMDWGLGVLPERPEAPPEYSEVVPDEEVAAMEQSLLPLLQDPDVSMEGPFFAYIEEFRFRPPPLYSEEDPNPPSEARRPRCMTC</sequence>
<dbReference type="Ensembl" id="ENSOART00020009372.2">
    <property type="protein sequence ID" value="ENSOARP00020007740.2"/>
    <property type="gene ID" value="ENSOARG00020006027.2"/>
</dbReference>
<reference evidence="1" key="1">
    <citation type="submission" date="2020-11" db="EMBL/GenBank/DDBJ databases">
        <authorList>
            <person name="Davenport K.M."/>
            <person name="Bickhart D.M."/>
            <person name="Smith T.P.L."/>
            <person name="Murdoch B.M."/>
            <person name="Rosen B.D."/>
        </authorList>
    </citation>
    <scope>NUCLEOTIDE SEQUENCE [LARGE SCALE GENOMIC DNA]</scope>
    <source>
        <strain evidence="1">OAR_USU_Benz2616</strain>
    </source>
</reference>
<reference evidence="1" key="2">
    <citation type="submission" date="2025-08" db="UniProtKB">
        <authorList>
            <consortium name="Ensembl"/>
        </authorList>
    </citation>
    <scope>IDENTIFICATION</scope>
</reference>
<proteinExistence type="predicted"/>
<accession>A0AC11B363</accession>
<evidence type="ECO:0000313" key="1">
    <source>
        <dbReference type="Ensembl" id="ENSOARP00020007740.2"/>
    </source>
</evidence>
<organism evidence="1">
    <name type="scientific">Ovis aries</name>
    <name type="common">Sheep</name>
    <dbReference type="NCBI Taxonomy" id="9940"/>
    <lineage>
        <taxon>Eukaryota</taxon>
        <taxon>Metazoa</taxon>
        <taxon>Chordata</taxon>
        <taxon>Craniata</taxon>
        <taxon>Vertebrata</taxon>
        <taxon>Euteleostomi</taxon>
        <taxon>Mammalia</taxon>
        <taxon>Eutheria</taxon>
        <taxon>Laurasiatheria</taxon>
        <taxon>Artiodactyla</taxon>
        <taxon>Ruminantia</taxon>
        <taxon>Pecora</taxon>
        <taxon>Bovidae</taxon>
        <taxon>Caprinae</taxon>
        <taxon>Ovis</taxon>
    </lineage>
</organism>
<gene>
    <name evidence="1" type="primary">ARRDC2</name>
</gene>
<name>A0AC11B363_SHEEP</name>
<reference evidence="1" key="3">
    <citation type="submission" date="2025-09" db="UniProtKB">
        <authorList>
            <consortium name="Ensembl"/>
        </authorList>
    </citation>
    <scope>IDENTIFICATION</scope>
</reference>